<evidence type="ECO:0000256" key="3">
    <source>
        <dbReference type="ARBA" id="ARBA00022692"/>
    </source>
</evidence>
<dbReference type="EMBL" id="BT076662">
    <property type="protein sequence ID" value="ACO11086.1"/>
    <property type="molecule type" value="mRNA"/>
</dbReference>
<name>C1BPY3_CALRO</name>
<organism evidence="8">
    <name type="scientific">Caligus rogercresseyi</name>
    <name type="common">Sea louse</name>
    <dbReference type="NCBI Taxonomy" id="217165"/>
    <lineage>
        <taxon>Eukaryota</taxon>
        <taxon>Metazoa</taxon>
        <taxon>Ecdysozoa</taxon>
        <taxon>Arthropoda</taxon>
        <taxon>Crustacea</taxon>
        <taxon>Multicrustacea</taxon>
        <taxon>Hexanauplia</taxon>
        <taxon>Copepoda</taxon>
        <taxon>Siphonostomatoida</taxon>
        <taxon>Caligidae</taxon>
        <taxon>Caligus</taxon>
    </lineage>
</organism>
<feature type="transmembrane region" description="Helical" evidence="7">
    <location>
        <begin position="6"/>
        <end position="25"/>
    </location>
</feature>
<keyword evidence="5 7" id="KW-0472">Membrane</keyword>
<feature type="transmembrane region" description="Helical" evidence="7">
    <location>
        <begin position="165"/>
        <end position="184"/>
    </location>
</feature>
<feature type="coiled-coil region" evidence="6">
    <location>
        <begin position="236"/>
        <end position="263"/>
    </location>
</feature>
<dbReference type="Pfam" id="PF04791">
    <property type="entry name" value="LMBR1"/>
    <property type="match status" value="1"/>
</dbReference>
<dbReference type="PANTHER" id="PTHR21355">
    <property type="entry name" value="G-PROTEIN COUPLED RECEPTOR-ASSOCIATED PROTEIN LMBRD2"/>
    <property type="match status" value="1"/>
</dbReference>
<dbReference type="InterPro" id="IPR006876">
    <property type="entry name" value="LMBR1-like_membr_prot"/>
</dbReference>
<proteinExistence type="evidence at transcript level"/>
<gene>
    <name evidence="8" type="primary">LMBD2</name>
</gene>
<keyword evidence="6" id="KW-0175">Coiled coil</keyword>
<dbReference type="InterPro" id="IPR051584">
    <property type="entry name" value="GPCR-associated_LMBR1"/>
</dbReference>
<evidence type="ECO:0000256" key="5">
    <source>
        <dbReference type="ARBA" id="ARBA00023136"/>
    </source>
</evidence>
<accession>C1BPY3</accession>
<feature type="transmembrane region" description="Helical" evidence="7">
    <location>
        <begin position="204"/>
        <end position="222"/>
    </location>
</feature>
<evidence type="ECO:0000256" key="2">
    <source>
        <dbReference type="ARBA" id="ARBA00010487"/>
    </source>
</evidence>
<dbReference type="PANTHER" id="PTHR21355:SF0">
    <property type="entry name" value="G-PROTEIN COUPLED RECEPTOR-ASSOCIATED PROTEIN LMBRD2"/>
    <property type="match status" value="1"/>
</dbReference>
<evidence type="ECO:0000313" key="8">
    <source>
        <dbReference type="EMBL" id="ACO11086.1"/>
    </source>
</evidence>
<protein>
    <submittedName>
        <fullName evidence="8">LMBR1 domain-containing protein 2 homolog</fullName>
    </submittedName>
</protein>
<evidence type="ECO:0000256" key="1">
    <source>
        <dbReference type="ARBA" id="ARBA00004141"/>
    </source>
</evidence>
<keyword evidence="3 7" id="KW-0812">Transmembrane</keyword>
<comment type="subcellular location">
    <subcellularLocation>
        <location evidence="1">Membrane</location>
        <topology evidence="1">Multi-pass membrane protein</topology>
    </subcellularLocation>
</comment>
<evidence type="ECO:0000256" key="7">
    <source>
        <dbReference type="SAM" id="Phobius"/>
    </source>
</evidence>
<feature type="transmembrane region" description="Helical" evidence="7">
    <location>
        <begin position="126"/>
        <end position="145"/>
    </location>
</feature>
<keyword evidence="4 7" id="KW-1133">Transmembrane helix</keyword>
<sequence>MSATIFVSDLLLAFLLSGCLLYRYGDWFRQRIIVTLAVFLAWYFSFLIVFIIPLDVSMTKYRHCLKENNLPLKDEDNAIMGERGNGTGYYNVTLNSTHNDNNNSSGVCYAPYSLLPSYVLPSLWRIVYWTSQFLTWIVLPLMRSFTQAGEFGFWGKLRSSLWDNVIYYTSYLIISAIIFTYILLQPGLHLNLERLKAIASSASNTWGLFVLVLMLGYGLIEVPRSLWKASLRGHSLNRAYFKLAKLMSEKADAEEELEDSLALVYALHQRIQSMSSKELM</sequence>
<evidence type="ECO:0000256" key="6">
    <source>
        <dbReference type="SAM" id="Coils"/>
    </source>
</evidence>
<reference evidence="8" key="1">
    <citation type="submission" date="2009-03" db="EMBL/GenBank/DDBJ databases">
        <title>Caligus rogercresseyi ESTs and full-length cDNAs.</title>
        <authorList>
            <person name="Yasuike M."/>
            <person name="von Schalburg K."/>
            <person name="Cooper G."/>
            <person name="Leong J."/>
            <person name="Jones S.R.M."/>
            <person name="Koop B.F."/>
        </authorList>
    </citation>
    <scope>NUCLEOTIDE SEQUENCE</scope>
    <source>
        <tissue evidence="8">Whole body</tissue>
    </source>
</reference>
<comment type="similarity">
    <text evidence="2">Belongs to the LIMR family.</text>
</comment>
<dbReference type="GO" id="GO:0016020">
    <property type="term" value="C:membrane"/>
    <property type="evidence" value="ECO:0007669"/>
    <property type="project" value="UniProtKB-SubCell"/>
</dbReference>
<evidence type="ECO:0000256" key="4">
    <source>
        <dbReference type="ARBA" id="ARBA00022989"/>
    </source>
</evidence>
<dbReference type="AlphaFoldDB" id="C1BPY3"/>
<feature type="transmembrane region" description="Helical" evidence="7">
    <location>
        <begin position="32"/>
        <end position="52"/>
    </location>
</feature>